<feature type="domain" description="Citrate transporter-like" evidence="8">
    <location>
        <begin position="17"/>
        <end position="371"/>
    </location>
</feature>
<dbReference type="AlphaFoldDB" id="A0A9D2PBJ5"/>
<feature type="transmembrane region" description="Helical" evidence="7">
    <location>
        <begin position="365"/>
        <end position="384"/>
    </location>
</feature>
<dbReference type="Pfam" id="PF03600">
    <property type="entry name" value="CitMHS"/>
    <property type="match status" value="1"/>
</dbReference>
<dbReference type="GO" id="GO:0005886">
    <property type="term" value="C:plasma membrane"/>
    <property type="evidence" value="ECO:0007669"/>
    <property type="project" value="TreeGrafter"/>
</dbReference>
<reference evidence="9" key="1">
    <citation type="journal article" date="2021" name="PeerJ">
        <title>Extensive microbial diversity within the chicken gut microbiome revealed by metagenomics and culture.</title>
        <authorList>
            <person name="Gilroy R."/>
            <person name="Ravi A."/>
            <person name="Getino M."/>
            <person name="Pursley I."/>
            <person name="Horton D.L."/>
            <person name="Alikhan N.F."/>
            <person name="Baker D."/>
            <person name="Gharbi K."/>
            <person name="Hall N."/>
            <person name="Watson M."/>
            <person name="Adriaenssens E.M."/>
            <person name="Foster-Nyarko E."/>
            <person name="Jarju S."/>
            <person name="Secka A."/>
            <person name="Antonio M."/>
            <person name="Oren A."/>
            <person name="Chaudhuri R.R."/>
            <person name="La Ragione R."/>
            <person name="Hildebrand F."/>
            <person name="Pallen M.J."/>
        </authorList>
    </citation>
    <scope>NUCLEOTIDE SEQUENCE</scope>
    <source>
        <strain evidence="9">CHK183-5548</strain>
    </source>
</reference>
<feature type="transmembrane region" description="Helical" evidence="7">
    <location>
        <begin position="284"/>
        <end position="301"/>
    </location>
</feature>
<dbReference type="PANTHER" id="PTHR43652:SF2">
    <property type="entry name" value="BASIC AMINO ACID ANTIPORTER YFCC-RELATED"/>
    <property type="match status" value="1"/>
</dbReference>
<evidence type="ECO:0000256" key="3">
    <source>
        <dbReference type="ARBA" id="ARBA00022692"/>
    </source>
</evidence>
<protein>
    <submittedName>
        <fullName evidence="9">Anion permease</fullName>
    </submittedName>
</protein>
<reference evidence="9" key="2">
    <citation type="submission" date="2021-04" db="EMBL/GenBank/DDBJ databases">
        <authorList>
            <person name="Gilroy R."/>
        </authorList>
    </citation>
    <scope>NUCLEOTIDE SEQUENCE</scope>
    <source>
        <strain evidence="9">CHK183-5548</strain>
    </source>
</reference>
<evidence type="ECO:0000313" key="10">
    <source>
        <dbReference type="Proteomes" id="UP000823883"/>
    </source>
</evidence>
<dbReference type="EMBL" id="DWWL01000002">
    <property type="protein sequence ID" value="HJC46460.1"/>
    <property type="molecule type" value="Genomic_DNA"/>
</dbReference>
<feature type="transmembrane region" description="Helical" evidence="7">
    <location>
        <begin position="59"/>
        <end position="79"/>
    </location>
</feature>
<feature type="transmembrane region" description="Helical" evidence="7">
    <location>
        <begin position="138"/>
        <end position="158"/>
    </location>
</feature>
<feature type="transmembrane region" description="Helical" evidence="7">
    <location>
        <begin position="404"/>
        <end position="424"/>
    </location>
</feature>
<keyword evidence="4" id="KW-0677">Repeat</keyword>
<feature type="transmembrane region" description="Helical" evidence="7">
    <location>
        <begin position="178"/>
        <end position="200"/>
    </location>
</feature>
<proteinExistence type="predicted"/>
<evidence type="ECO:0000256" key="6">
    <source>
        <dbReference type="ARBA" id="ARBA00023136"/>
    </source>
</evidence>
<feature type="transmembrane region" description="Helical" evidence="7">
    <location>
        <begin position="256"/>
        <end position="272"/>
    </location>
</feature>
<comment type="subcellular location">
    <subcellularLocation>
        <location evidence="1">Membrane</location>
        <topology evidence="1">Multi-pass membrane protein</topology>
    </subcellularLocation>
</comment>
<dbReference type="Proteomes" id="UP000823883">
    <property type="component" value="Unassembled WGS sequence"/>
</dbReference>
<evidence type="ECO:0000256" key="1">
    <source>
        <dbReference type="ARBA" id="ARBA00004141"/>
    </source>
</evidence>
<dbReference type="PANTHER" id="PTHR43652">
    <property type="entry name" value="BASIC AMINO ACID ANTIPORTER YFCC-RELATED"/>
    <property type="match status" value="1"/>
</dbReference>
<gene>
    <name evidence="9" type="ORF">IAA04_00200</name>
</gene>
<evidence type="ECO:0000259" key="8">
    <source>
        <dbReference type="Pfam" id="PF03600"/>
    </source>
</evidence>
<organism evidence="9 10">
    <name type="scientific">Candidatus Lachnoclostridium pullistercoris</name>
    <dbReference type="NCBI Taxonomy" id="2838632"/>
    <lineage>
        <taxon>Bacteria</taxon>
        <taxon>Bacillati</taxon>
        <taxon>Bacillota</taxon>
        <taxon>Clostridia</taxon>
        <taxon>Lachnospirales</taxon>
        <taxon>Lachnospiraceae</taxon>
    </lineage>
</organism>
<evidence type="ECO:0000256" key="2">
    <source>
        <dbReference type="ARBA" id="ARBA00022448"/>
    </source>
</evidence>
<feature type="transmembrane region" description="Helical" evidence="7">
    <location>
        <begin position="99"/>
        <end position="126"/>
    </location>
</feature>
<feature type="transmembrane region" description="Helical" evidence="7">
    <location>
        <begin position="30"/>
        <end position="52"/>
    </location>
</feature>
<comment type="caution">
    <text evidence="9">The sequence shown here is derived from an EMBL/GenBank/DDBJ whole genome shotgun (WGS) entry which is preliminary data.</text>
</comment>
<keyword evidence="3 7" id="KW-0812">Transmembrane</keyword>
<feature type="transmembrane region" description="Helical" evidence="7">
    <location>
        <begin position="230"/>
        <end position="250"/>
    </location>
</feature>
<feature type="transmembrane region" description="Helical" evidence="7">
    <location>
        <begin position="321"/>
        <end position="353"/>
    </location>
</feature>
<name>A0A9D2PBJ5_9FIRM</name>
<keyword evidence="5 7" id="KW-1133">Transmembrane helix</keyword>
<evidence type="ECO:0000313" key="9">
    <source>
        <dbReference type="EMBL" id="HJC46460.1"/>
    </source>
</evidence>
<sequence length="427" mass="45757">MSMTLLWALVCLIIFIVVLAHPKLPNWMTFVCLAPVALFSGIMESGDIYGVLNSSSLHLMIIICMFSGMIAATGLDVVIGDFVDKMTSSQTGAKKEMMIFAIVYLTSGLVSTVLQNSYVALAFLPVLRSIAKKNRISLSKLVLFVIFSTTLGGAVTLIGTPTNVYANTALEEAGLPLFGLLDFAWVAVPIFIIGGIYMVVMNRWCASYDDFGGEMEEKQLTKEQKNKQKVVGAAFLVFIIALVLGSLGVISFDPNFVGYAMIAIAVLSTVVTPKEVLTSLDVNMIIFCAGINLMIAVMNQSGLGNLFGDIIVSLIGESKNLYVITAVVCIGASVATQFMNNMACAGMLAPVGISIAESLGANPQAIVLAIAIGAGCSYLTPIASGTNQTMMLFTKLKFQDFAKFGWPLLIISWICCVLILPQVFPFF</sequence>
<evidence type="ECO:0000256" key="7">
    <source>
        <dbReference type="SAM" id="Phobius"/>
    </source>
</evidence>
<evidence type="ECO:0000256" key="5">
    <source>
        <dbReference type="ARBA" id="ARBA00022989"/>
    </source>
</evidence>
<evidence type="ECO:0000256" key="4">
    <source>
        <dbReference type="ARBA" id="ARBA00022737"/>
    </source>
</evidence>
<keyword evidence="2" id="KW-0813">Transport</keyword>
<dbReference type="InterPro" id="IPR004680">
    <property type="entry name" value="Cit_transptr-like_dom"/>
</dbReference>
<dbReference type="InterPro" id="IPR051679">
    <property type="entry name" value="DASS-Related_Transporters"/>
</dbReference>
<accession>A0A9D2PBJ5</accession>
<keyword evidence="6 7" id="KW-0472">Membrane</keyword>
<dbReference type="GO" id="GO:0055085">
    <property type="term" value="P:transmembrane transport"/>
    <property type="evidence" value="ECO:0007669"/>
    <property type="project" value="InterPro"/>
</dbReference>